<organism evidence="3 4">
    <name type="scientific">Archangium gephyra</name>
    <dbReference type="NCBI Taxonomy" id="48"/>
    <lineage>
        <taxon>Bacteria</taxon>
        <taxon>Pseudomonadati</taxon>
        <taxon>Myxococcota</taxon>
        <taxon>Myxococcia</taxon>
        <taxon>Myxococcales</taxon>
        <taxon>Cystobacterineae</taxon>
        <taxon>Archangiaceae</taxon>
        <taxon>Archangium</taxon>
    </lineage>
</organism>
<feature type="signal peptide" evidence="2">
    <location>
        <begin position="1"/>
        <end position="45"/>
    </location>
</feature>
<dbReference type="Proteomes" id="UP000249061">
    <property type="component" value="Unassembled WGS sequence"/>
</dbReference>
<evidence type="ECO:0000256" key="2">
    <source>
        <dbReference type="SAM" id="SignalP"/>
    </source>
</evidence>
<evidence type="ECO:0000256" key="1">
    <source>
        <dbReference type="SAM" id="MobiDB-lite"/>
    </source>
</evidence>
<sequence>MHAALPNRLSTRNCPLPPKHRRSKTVPMRRLTLTLAVLLASTAFAEDTAPTAPPFEVAEENRISVSVSHHFARSEALERLGYLLDYWKRAFDIRFEWQGNQVFISGSIFGLKVKARMSVTDEAVVAVAADPGWPWRGRAEGYVTGKLKKYMHPTYDDP</sequence>
<gene>
    <name evidence="3" type="ORF">DI536_06385</name>
</gene>
<reference evidence="3 4" key="1">
    <citation type="submission" date="2017-08" db="EMBL/GenBank/DDBJ databases">
        <title>Infants hospitalized years apart are colonized by the same room-sourced microbial strains.</title>
        <authorList>
            <person name="Brooks B."/>
            <person name="Olm M.R."/>
            <person name="Firek B.A."/>
            <person name="Baker R."/>
            <person name="Thomas B.C."/>
            <person name="Morowitz M.J."/>
            <person name="Banfield J.F."/>
        </authorList>
    </citation>
    <scope>NUCLEOTIDE SEQUENCE [LARGE SCALE GENOMIC DNA]</scope>
    <source>
        <strain evidence="3">S2_003_000_R2_14</strain>
    </source>
</reference>
<dbReference type="EMBL" id="QFQP01000003">
    <property type="protein sequence ID" value="PZR16774.1"/>
    <property type="molecule type" value="Genomic_DNA"/>
</dbReference>
<proteinExistence type="predicted"/>
<dbReference type="AlphaFoldDB" id="A0A2W5VLP3"/>
<evidence type="ECO:0000313" key="3">
    <source>
        <dbReference type="EMBL" id="PZR16774.1"/>
    </source>
</evidence>
<name>A0A2W5VLP3_9BACT</name>
<feature type="region of interest" description="Disordered" evidence="1">
    <location>
        <begin position="1"/>
        <end position="24"/>
    </location>
</feature>
<accession>A0A2W5VLP3</accession>
<comment type="caution">
    <text evidence="3">The sequence shown here is derived from an EMBL/GenBank/DDBJ whole genome shotgun (WGS) entry which is preliminary data.</text>
</comment>
<evidence type="ECO:0000313" key="4">
    <source>
        <dbReference type="Proteomes" id="UP000249061"/>
    </source>
</evidence>
<feature type="chain" id="PRO_5015970565" evidence="2">
    <location>
        <begin position="46"/>
        <end position="158"/>
    </location>
</feature>
<keyword evidence="2" id="KW-0732">Signal</keyword>
<protein>
    <submittedName>
        <fullName evidence="3">Uncharacterized protein</fullName>
    </submittedName>
</protein>